<dbReference type="Pfam" id="PF23191">
    <property type="entry name" value="WHD_MCM3_C"/>
    <property type="match status" value="1"/>
</dbReference>
<dbReference type="AlphaFoldDB" id="A0A914RRR0"/>
<name>A0A914RRR0_PAREQ</name>
<dbReference type="WBParaSite" id="PEQ_0000899201-mRNA-1">
    <property type="protein sequence ID" value="PEQ_0000899201-mRNA-1"/>
    <property type="gene ID" value="PEQ_0000899201"/>
</dbReference>
<protein>
    <recommendedName>
        <fullName evidence="1">MCM3-like winged helix domain-containing protein</fullName>
    </recommendedName>
</protein>
<keyword evidence="2" id="KW-1185">Reference proteome</keyword>
<reference evidence="3" key="1">
    <citation type="submission" date="2022-11" db="UniProtKB">
        <authorList>
            <consortium name="WormBaseParasite"/>
        </authorList>
    </citation>
    <scope>IDENTIFICATION</scope>
</reference>
<dbReference type="Proteomes" id="UP000887564">
    <property type="component" value="Unplaced"/>
</dbReference>
<accession>A0A914RRR0</accession>
<evidence type="ECO:0000313" key="3">
    <source>
        <dbReference type="WBParaSite" id="PEQ_0000899201-mRNA-1"/>
    </source>
</evidence>
<organism evidence="2 3">
    <name type="scientific">Parascaris equorum</name>
    <name type="common">Equine roundworm</name>
    <dbReference type="NCBI Taxonomy" id="6256"/>
    <lineage>
        <taxon>Eukaryota</taxon>
        <taxon>Metazoa</taxon>
        <taxon>Ecdysozoa</taxon>
        <taxon>Nematoda</taxon>
        <taxon>Chromadorea</taxon>
        <taxon>Rhabditida</taxon>
        <taxon>Spirurina</taxon>
        <taxon>Ascaridomorpha</taxon>
        <taxon>Ascaridoidea</taxon>
        <taxon>Ascarididae</taxon>
        <taxon>Parascaris</taxon>
    </lineage>
</organism>
<proteinExistence type="predicted"/>
<evidence type="ECO:0000313" key="2">
    <source>
        <dbReference type="Proteomes" id="UP000887564"/>
    </source>
</evidence>
<evidence type="ECO:0000259" key="1">
    <source>
        <dbReference type="Pfam" id="PF23191"/>
    </source>
</evidence>
<dbReference type="InterPro" id="IPR056575">
    <property type="entry name" value="WH_MCM3_C"/>
</dbReference>
<feature type="domain" description="MCM3-like winged helix" evidence="1">
    <location>
        <begin position="16"/>
        <end position="45"/>
    </location>
</feature>
<sequence>MIKKRFWFQLQAGLLPFTEGEFEAAFEQLSSENIIMIVDDKVILI</sequence>